<reference evidence="9 10" key="1">
    <citation type="submission" date="2018-09" db="EMBL/GenBank/DDBJ databases">
        <title>Streptomyces sp. nov. DS1-2, an endophytic actinomycete isolated from roots of Dendrobium scabrilingue.</title>
        <authorList>
            <person name="Kuncharoen N."/>
            <person name="Kudo T."/>
            <person name="Ohkuma M."/>
            <person name="Yuki M."/>
            <person name="Tanasupawat S."/>
        </authorList>
    </citation>
    <scope>NUCLEOTIDE SEQUENCE [LARGE SCALE GENOMIC DNA]</scope>
    <source>
        <strain evidence="7 10">AZ1-7</strain>
        <strain evidence="8 9">DS1-2</strain>
    </source>
</reference>
<accession>A0A3A9W571</accession>
<evidence type="ECO:0000256" key="2">
    <source>
        <dbReference type="ARBA" id="ARBA00023015"/>
    </source>
</evidence>
<evidence type="ECO:0000313" key="7">
    <source>
        <dbReference type="EMBL" id="RKN08385.1"/>
    </source>
</evidence>
<dbReference type="InterPro" id="IPR000843">
    <property type="entry name" value="HTH_LacI"/>
</dbReference>
<protein>
    <submittedName>
        <fullName evidence="7">LacI family transcriptional regulator</fullName>
    </submittedName>
</protein>
<evidence type="ECO:0000259" key="6">
    <source>
        <dbReference type="PROSITE" id="PS50932"/>
    </source>
</evidence>
<dbReference type="PROSITE" id="PS50932">
    <property type="entry name" value="HTH_LACI_2"/>
    <property type="match status" value="1"/>
</dbReference>
<dbReference type="CDD" id="cd01392">
    <property type="entry name" value="HTH_LacI"/>
    <property type="match status" value="1"/>
</dbReference>
<dbReference type="RefSeq" id="WP_120697899.1">
    <property type="nucleotide sequence ID" value="NZ_RBDX01000011.1"/>
</dbReference>
<dbReference type="SUPFAM" id="SSF53822">
    <property type="entry name" value="Periplasmic binding protein-like I"/>
    <property type="match status" value="1"/>
</dbReference>
<keyword evidence="1" id="KW-0678">Repressor</keyword>
<dbReference type="Proteomes" id="UP000275024">
    <property type="component" value="Unassembled WGS sequence"/>
</dbReference>
<dbReference type="Pfam" id="PF13377">
    <property type="entry name" value="Peripla_BP_3"/>
    <property type="match status" value="1"/>
</dbReference>
<dbReference type="EMBL" id="RBDX01000011">
    <property type="protein sequence ID" value="RKN08385.1"/>
    <property type="molecule type" value="Genomic_DNA"/>
</dbReference>
<dbReference type="InterPro" id="IPR028082">
    <property type="entry name" value="Peripla_BP_I"/>
</dbReference>
<gene>
    <name evidence="8" type="ORF">D7318_16635</name>
    <name evidence="7" type="ORF">D7319_15810</name>
</gene>
<dbReference type="InterPro" id="IPR046335">
    <property type="entry name" value="LacI/GalR-like_sensor"/>
</dbReference>
<dbReference type="Proteomes" id="UP000268652">
    <property type="component" value="Unassembled WGS sequence"/>
</dbReference>
<dbReference type="SUPFAM" id="SSF47413">
    <property type="entry name" value="lambda repressor-like DNA-binding domains"/>
    <property type="match status" value="1"/>
</dbReference>
<evidence type="ECO:0000313" key="8">
    <source>
        <dbReference type="EMBL" id="RKN21581.1"/>
    </source>
</evidence>
<comment type="caution">
    <text evidence="7">The sequence shown here is derived from an EMBL/GenBank/DDBJ whole genome shotgun (WGS) entry which is preliminary data.</text>
</comment>
<dbReference type="EMBL" id="RBDY01000011">
    <property type="protein sequence ID" value="RKN21581.1"/>
    <property type="molecule type" value="Genomic_DNA"/>
</dbReference>
<dbReference type="SMART" id="SM00354">
    <property type="entry name" value="HTH_LACI"/>
    <property type="match status" value="1"/>
</dbReference>
<dbReference type="AlphaFoldDB" id="A0A3A9W571"/>
<dbReference type="GO" id="GO:0003700">
    <property type="term" value="F:DNA-binding transcription factor activity"/>
    <property type="evidence" value="ECO:0007669"/>
    <property type="project" value="TreeGrafter"/>
</dbReference>
<dbReference type="CDD" id="cd06267">
    <property type="entry name" value="PBP1_LacI_sugar_binding-like"/>
    <property type="match status" value="1"/>
</dbReference>
<evidence type="ECO:0000256" key="3">
    <source>
        <dbReference type="ARBA" id="ARBA00023125"/>
    </source>
</evidence>
<dbReference type="Gene3D" id="1.10.260.40">
    <property type="entry name" value="lambda repressor-like DNA-binding domains"/>
    <property type="match status" value="1"/>
</dbReference>
<dbReference type="InterPro" id="IPR010982">
    <property type="entry name" value="Lambda_DNA-bd_dom_sf"/>
</dbReference>
<dbReference type="Gene3D" id="3.40.50.2300">
    <property type="match status" value="2"/>
</dbReference>
<evidence type="ECO:0000313" key="9">
    <source>
        <dbReference type="Proteomes" id="UP000268652"/>
    </source>
</evidence>
<evidence type="ECO:0000256" key="5">
    <source>
        <dbReference type="SAM" id="MobiDB-lite"/>
    </source>
</evidence>
<dbReference type="Pfam" id="PF00356">
    <property type="entry name" value="LacI"/>
    <property type="match status" value="1"/>
</dbReference>
<name>A0A3A9W571_9ACTN</name>
<sequence length="356" mass="38417">MSSLQARGPRQSDVAREAGVSQSTVSMVLGGAAERQRISPETRRRVLEAARKLRYSPTGAGRSAAAPRATRGLLLGVHTFEPVFPTSTGDYYFEFMRGIEEQAVAEACNLVLFTATQTEDGIRRIYDAEGVNALRHAVGSVLLGHHAGHGELARLARDGYPFVFIGRREVPDADIAYVGGDYRAATGRIVDQLVAQGHRRIAYLGEEKRDEPQTDRWEGFRAALTRFGLDVPEPAFTAPDALTTQWLDTALAAGTTAVLVESVNLVRVLAVMTGVRGVTIPRDLSVVLLVDDPGGPAEPHPWACLRVPRNAMGRRAVRLLVQLLGDPSGDHDRQVLLPCEHTLTGTVAPPPPGSTP</sequence>
<keyword evidence="3" id="KW-0238">DNA-binding</keyword>
<evidence type="ECO:0000256" key="4">
    <source>
        <dbReference type="ARBA" id="ARBA00023163"/>
    </source>
</evidence>
<dbReference type="PANTHER" id="PTHR30146">
    <property type="entry name" value="LACI-RELATED TRANSCRIPTIONAL REPRESSOR"/>
    <property type="match status" value="1"/>
</dbReference>
<dbReference type="OrthoDB" id="9790412at2"/>
<feature type="region of interest" description="Disordered" evidence="5">
    <location>
        <begin position="1"/>
        <end position="20"/>
    </location>
</feature>
<proteinExistence type="predicted"/>
<keyword evidence="9" id="KW-1185">Reference proteome</keyword>
<dbReference type="GO" id="GO:0000976">
    <property type="term" value="F:transcription cis-regulatory region binding"/>
    <property type="evidence" value="ECO:0007669"/>
    <property type="project" value="TreeGrafter"/>
</dbReference>
<evidence type="ECO:0000313" key="10">
    <source>
        <dbReference type="Proteomes" id="UP000275024"/>
    </source>
</evidence>
<keyword evidence="4" id="KW-0804">Transcription</keyword>
<keyword evidence="2" id="KW-0805">Transcription regulation</keyword>
<organism evidence="7 10">
    <name type="scientific">Streptomyces radicis</name>
    <dbReference type="NCBI Taxonomy" id="1750517"/>
    <lineage>
        <taxon>Bacteria</taxon>
        <taxon>Bacillati</taxon>
        <taxon>Actinomycetota</taxon>
        <taxon>Actinomycetes</taxon>
        <taxon>Kitasatosporales</taxon>
        <taxon>Streptomycetaceae</taxon>
        <taxon>Streptomyces</taxon>
    </lineage>
</organism>
<dbReference type="PANTHER" id="PTHR30146:SF148">
    <property type="entry name" value="HTH-TYPE TRANSCRIPTIONAL REPRESSOR PURR-RELATED"/>
    <property type="match status" value="1"/>
</dbReference>
<evidence type="ECO:0000256" key="1">
    <source>
        <dbReference type="ARBA" id="ARBA00022491"/>
    </source>
</evidence>
<feature type="domain" description="HTH lacI-type" evidence="6">
    <location>
        <begin position="9"/>
        <end position="66"/>
    </location>
</feature>